<organism evidence="4 5">
    <name type="scientific">Christensenella tenuis</name>
    <dbReference type="NCBI Taxonomy" id="2763033"/>
    <lineage>
        <taxon>Bacteria</taxon>
        <taxon>Bacillati</taxon>
        <taxon>Bacillota</taxon>
        <taxon>Clostridia</taxon>
        <taxon>Christensenellales</taxon>
        <taxon>Christensenellaceae</taxon>
        <taxon>Christensenella</taxon>
    </lineage>
</organism>
<dbReference type="PANTHER" id="PTHR30303:SF4">
    <property type="entry name" value="HYDROGENASE EXPRESSION_FORMATION PROTEIN HYPE"/>
    <property type="match status" value="1"/>
</dbReference>
<protein>
    <submittedName>
        <fullName evidence="4">AIR synthase</fullName>
    </submittedName>
</protein>
<name>A0ABR7EB90_9FIRM</name>
<reference evidence="4 5" key="1">
    <citation type="submission" date="2020-08" db="EMBL/GenBank/DDBJ databases">
        <title>Genome public.</title>
        <authorList>
            <person name="Liu C."/>
            <person name="Sun Q."/>
        </authorList>
    </citation>
    <scope>NUCLEOTIDE SEQUENCE [LARGE SCALE GENOMIC DNA]</scope>
    <source>
        <strain evidence="4 5">NSJ-35</strain>
    </source>
</reference>
<keyword evidence="5" id="KW-1185">Reference proteome</keyword>
<dbReference type="Proteomes" id="UP000606889">
    <property type="component" value="Unassembled WGS sequence"/>
</dbReference>
<dbReference type="Pfam" id="PF02769">
    <property type="entry name" value="AIRS_C"/>
    <property type="match status" value="1"/>
</dbReference>
<dbReference type="InterPro" id="IPR036921">
    <property type="entry name" value="PurM-like_N_sf"/>
</dbReference>
<comment type="similarity">
    <text evidence="1">Belongs to the HypE family.</text>
</comment>
<dbReference type="SUPFAM" id="SSF55326">
    <property type="entry name" value="PurM N-terminal domain-like"/>
    <property type="match status" value="1"/>
</dbReference>
<evidence type="ECO:0000313" key="5">
    <source>
        <dbReference type="Proteomes" id="UP000606889"/>
    </source>
</evidence>
<dbReference type="PANTHER" id="PTHR30303">
    <property type="entry name" value="HYDROGENASE ISOENZYMES FORMATION PROTEIN HYPE"/>
    <property type="match status" value="1"/>
</dbReference>
<feature type="domain" description="PurM-like C-terminal" evidence="3">
    <location>
        <begin position="152"/>
        <end position="301"/>
    </location>
</feature>
<dbReference type="SUPFAM" id="SSF56042">
    <property type="entry name" value="PurM C-terminal domain-like"/>
    <property type="match status" value="1"/>
</dbReference>
<accession>A0ABR7EB90</accession>
<proteinExistence type="inferred from homology"/>
<comment type="caution">
    <text evidence="4">The sequence shown here is derived from an EMBL/GenBank/DDBJ whole genome shotgun (WGS) entry which is preliminary data.</text>
</comment>
<dbReference type="InterPro" id="IPR016188">
    <property type="entry name" value="PurM-like_N"/>
</dbReference>
<dbReference type="InterPro" id="IPR011854">
    <property type="entry name" value="HypE"/>
</dbReference>
<evidence type="ECO:0000313" key="4">
    <source>
        <dbReference type="EMBL" id="MBC5647058.1"/>
    </source>
</evidence>
<evidence type="ECO:0000259" key="2">
    <source>
        <dbReference type="Pfam" id="PF00586"/>
    </source>
</evidence>
<dbReference type="Gene3D" id="3.30.1330.10">
    <property type="entry name" value="PurM-like, N-terminal domain"/>
    <property type="match status" value="1"/>
</dbReference>
<evidence type="ECO:0000256" key="1">
    <source>
        <dbReference type="ARBA" id="ARBA00006243"/>
    </source>
</evidence>
<dbReference type="InterPro" id="IPR010918">
    <property type="entry name" value="PurM-like_C_dom"/>
</dbReference>
<dbReference type="CDD" id="cd06061">
    <property type="entry name" value="PurM-like1"/>
    <property type="match status" value="1"/>
</dbReference>
<dbReference type="Pfam" id="PF00586">
    <property type="entry name" value="AIRS"/>
    <property type="match status" value="1"/>
</dbReference>
<sequence length="328" mass="34330">MRQGKLTNAKLRELVIDNIEPRNAETVVGAGVGEDCCAVMTDDLCVVSTDPITAGGKQTGVLAIHINANDIAAAGAKPIAALVTLMIPPTAEEEQIRTLMNELAHTARPLGIDIIGGHTEVTDSVTRMVVSVTMIGKPVVKGKMFKTADVLPGDDLIMTKYAGLEGTAIIGSDFAGELGLTAGEQEQLSKIKESLSVVRDGEIAAKIEGVHAMHDITEGGILGAVCEMCEASGTGARINLSAVPVLPLTKKICRYYGLDVYGLISSGSMMIAAKDGNQVVKEMRANGVPAAVIGKAGEEGVYDLSAGSKREITPYPADELYKVLERGL</sequence>
<dbReference type="PIRSF" id="PIRSF005644">
    <property type="entry name" value="Hdrgns_mtr_HypE"/>
    <property type="match status" value="1"/>
</dbReference>
<evidence type="ECO:0000259" key="3">
    <source>
        <dbReference type="Pfam" id="PF02769"/>
    </source>
</evidence>
<gene>
    <name evidence="4" type="ORF">H8S18_01730</name>
</gene>
<dbReference type="InterPro" id="IPR036676">
    <property type="entry name" value="PurM-like_C_sf"/>
</dbReference>
<dbReference type="Gene3D" id="3.90.650.10">
    <property type="entry name" value="PurM-like C-terminal domain"/>
    <property type="match status" value="1"/>
</dbReference>
<dbReference type="RefSeq" id="WP_186856582.1">
    <property type="nucleotide sequence ID" value="NZ_JACOON010000001.1"/>
</dbReference>
<feature type="domain" description="PurM-like N-terminal" evidence="2">
    <location>
        <begin position="34"/>
        <end position="136"/>
    </location>
</feature>
<dbReference type="EMBL" id="JACOON010000001">
    <property type="protein sequence ID" value="MBC5647058.1"/>
    <property type="molecule type" value="Genomic_DNA"/>
</dbReference>